<keyword evidence="2" id="KW-0813">Transport</keyword>
<keyword evidence="6 7" id="KW-0472">Membrane</keyword>
<keyword evidence="4 7" id="KW-0812">Transmembrane</keyword>
<evidence type="ECO:0000256" key="5">
    <source>
        <dbReference type="ARBA" id="ARBA00022989"/>
    </source>
</evidence>
<evidence type="ECO:0000256" key="3">
    <source>
        <dbReference type="ARBA" id="ARBA00022475"/>
    </source>
</evidence>
<dbReference type="EMBL" id="VCMV01000004">
    <property type="protein sequence ID" value="KAB0268645.1"/>
    <property type="molecule type" value="Genomic_DNA"/>
</dbReference>
<dbReference type="SUPFAM" id="SSF118215">
    <property type="entry name" value="Proton glutamate symport protein"/>
    <property type="match status" value="1"/>
</dbReference>
<proteinExistence type="predicted"/>
<dbReference type="GO" id="GO:0005886">
    <property type="term" value="C:plasma membrane"/>
    <property type="evidence" value="ECO:0007669"/>
    <property type="project" value="UniProtKB-SubCell"/>
</dbReference>
<accession>A0A5N3PG85</accession>
<feature type="transmembrane region" description="Helical" evidence="7">
    <location>
        <begin position="332"/>
        <end position="353"/>
    </location>
</feature>
<dbReference type="PANTHER" id="PTHR42865:SF7">
    <property type="entry name" value="PROTON_GLUTAMATE-ASPARTATE SYMPORTER"/>
    <property type="match status" value="1"/>
</dbReference>
<dbReference type="PANTHER" id="PTHR42865">
    <property type="entry name" value="PROTON/GLUTAMATE-ASPARTATE SYMPORTER"/>
    <property type="match status" value="1"/>
</dbReference>
<keyword evidence="3" id="KW-1003">Cell membrane</keyword>
<reference evidence="8 9" key="1">
    <citation type="journal article" date="2019" name="Microorganisms">
        <title>Genome Insights into the Novel Species Microvirga brassicacearum, a Rapeseed Endophyte with Biotechnological Potential.</title>
        <authorList>
            <person name="Jimenez-Gomez A."/>
            <person name="Saati-Santamaria Z."/>
            <person name="Igual J.M."/>
            <person name="Rivas R."/>
            <person name="Mateos P.F."/>
            <person name="Garcia-Fraile P."/>
        </authorList>
    </citation>
    <scope>NUCLEOTIDE SEQUENCE [LARGE SCALE GENOMIC DNA]</scope>
    <source>
        <strain evidence="8 9">CDVBN77</strain>
    </source>
</reference>
<dbReference type="PRINTS" id="PR00173">
    <property type="entry name" value="EDTRNSPORT"/>
</dbReference>
<feature type="transmembrane region" description="Helical" evidence="7">
    <location>
        <begin position="56"/>
        <end position="83"/>
    </location>
</feature>
<evidence type="ECO:0000256" key="2">
    <source>
        <dbReference type="ARBA" id="ARBA00022448"/>
    </source>
</evidence>
<protein>
    <submittedName>
        <fullName evidence="8">Dicarboxylate/amino acid:cation symporter</fullName>
    </submittedName>
</protein>
<feature type="transmembrane region" description="Helical" evidence="7">
    <location>
        <begin position="95"/>
        <end position="117"/>
    </location>
</feature>
<dbReference type="Pfam" id="PF00375">
    <property type="entry name" value="SDF"/>
    <property type="match status" value="1"/>
</dbReference>
<keyword evidence="9" id="KW-1185">Reference proteome</keyword>
<evidence type="ECO:0000313" key="8">
    <source>
        <dbReference type="EMBL" id="KAB0268645.1"/>
    </source>
</evidence>
<comment type="caution">
    <text evidence="8">The sequence shown here is derived from an EMBL/GenBank/DDBJ whole genome shotgun (WGS) entry which is preliminary data.</text>
</comment>
<name>A0A5N3PG85_9HYPH</name>
<dbReference type="AlphaFoldDB" id="A0A5N3PG85"/>
<evidence type="ECO:0000256" key="1">
    <source>
        <dbReference type="ARBA" id="ARBA00004651"/>
    </source>
</evidence>
<sequence>MSQVITASSPDNPGSAWPSRLGRLLTSSWVIFASLLLGLYLGIFHKDLSQAIGPFGLVYLALLKMCLLPFLISAITVSLSRLLRTHAARSSLKRILIVFITGVLLCGFLGVGLGALIGPGRDLDAQARATLGAIVDKSPNAVDLEISLSQPPTPIVDERGFEKIVMQVVPDNIFHALANGNSLKVLFFAIIFGAAVGFTTRDVSDSFSTTIETIYHACQRVIAWVNYVLPFALCALVASQIALVGIEPIVAMMRFIAAFSLAALVVLLGSSLVIWWRVRHRMSYLQSLIAMREPVLIAAGTRSSIASIPSVIKSMTENLGFDRTMVELVAPLSITICRYGPTLYFAVATIFVAELYEIHLGLEAYLIIFIGSLLAGMASAGTSGVLTITLLSMVFEPLGLPLEAALVLFITIDPLVDIIRTVAIVYPNCAAVAVVCSPEEGWGERVSDVPMAAPRSSLEAAPAE</sequence>
<dbReference type="RefSeq" id="WP_150942381.1">
    <property type="nucleotide sequence ID" value="NZ_VCMV01000004.1"/>
</dbReference>
<feature type="transmembrane region" description="Helical" evidence="7">
    <location>
        <begin position="182"/>
        <end position="200"/>
    </location>
</feature>
<feature type="transmembrane region" description="Helical" evidence="7">
    <location>
        <begin position="221"/>
        <end position="243"/>
    </location>
</feature>
<evidence type="ECO:0000256" key="6">
    <source>
        <dbReference type="ARBA" id="ARBA00023136"/>
    </source>
</evidence>
<dbReference type="Gene3D" id="1.10.3860.10">
    <property type="entry name" value="Sodium:dicarboxylate symporter"/>
    <property type="match status" value="1"/>
</dbReference>
<evidence type="ECO:0000256" key="7">
    <source>
        <dbReference type="SAM" id="Phobius"/>
    </source>
</evidence>
<dbReference type="Proteomes" id="UP000325684">
    <property type="component" value="Unassembled WGS sequence"/>
</dbReference>
<evidence type="ECO:0000256" key="4">
    <source>
        <dbReference type="ARBA" id="ARBA00022692"/>
    </source>
</evidence>
<gene>
    <name evidence="8" type="ORF">FEZ63_04170</name>
</gene>
<dbReference type="InterPro" id="IPR036458">
    <property type="entry name" value="Na:dicarbo_symporter_sf"/>
</dbReference>
<dbReference type="GO" id="GO:0015293">
    <property type="term" value="F:symporter activity"/>
    <property type="evidence" value="ECO:0007669"/>
    <property type="project" value="UniProtKB-KW"/>
</dbReference>
<feature type="transmembrane region" description="Helical" evidence="7">
    <location>
        <begin position="255"/>
        <end position="275"/>
    </location>
</feature>
<comment type="subcellular location">
    <subcellularLocation>
        <location evidence="1">Cell membrane</location>
        <topology evidence="1">Multi-pass membrane protein</topology>
    </subcellularLocation>
</comment>
<feature type="transmembrane region" description="Helical" evidence="7">
    <location>
        <begin position="365"/>
        <end position="392"/>
    </location>
</feature>
<feature type="transmembrane region" description="Helical" evidence="7">
    <location>
        <begin position="21"/>
        <end position="44"/>
    </location>
</feature>
<organism evidence="8 9">
    <name type="scientific">Microvirga brassicacearum</name>
    <dbReference type="NCBI Taxonomy" id="2580413"/>
    <lineage>
        <taxon>Bacteria</taxon>
        <taxon>Pseudomonadati</taxon>
        <taxon>Pseudomonadota</taxon>
        <taxon>Alphaproteobacteria</taxon>
        <taxon>Hyphomicrobiales</taxon>
        <taxon>Methylobacteriaceae</taxon>
        <taxon>Microvirga</taxon>
    </lineage>
</organism>
<keyword evidence="5 7" id="KW-1133">Transmembrane helix</keyword>
<evidence type="ECO:0000313" key="9">
    <source>
        <dbReference type="Proteomes" id="UP000325684"/>
    </source>
</evidence>
<dbReference type="OrthoDB" id="9766690at2"/>
<dbReference type="InterPro" id="IPR001991">
    <property type="entry name" value="Na-dicarboxylate_symporter"/>
</dbReference>